<organism evidence="1 2">
    <name type="scientific">Micromonospora sagamiensis</name>
    <dbReference type="NCBI Taxonomy" id="47875"/>
    <lineage>
        <taxon>Bacteria</taxon>
        <taxon>Bacillati</taxon>
        <taxon>Actinomycetota</taxon>
        <taxon>Actinomycetes</taxon>
        <taxon>Micromonosporales</taxon>
        <taxon>Micromonosporaceae</taxon>
        <taxon>Micromonospora</taxon>
    </lineage>
</organism>
<dbReference type="Proteomes" id="UP000319728">
    <property type="component" value="Unassembled WGS sequence"/>
</dbReference>
<dbReference type="AlphaFoldDB" id="A0A562WNL3"/>
<reference evidence="1 2" key="1">
    <citation type="submission" date="2019-07" db="EMBL/GenBank/DDBJ databases">
        <title>R&amp;d 2014.</title>
        <authorList>
            <person name="Klenk H.-P."/>
        </authorList>
    </citation>
    <scope>NUCLEOTIDE SEQUENCE [LARGE SCALE GENOMIC DNA]</scope>
    <source>
        <strain evidence="1 2">DSM 43912</strain>
    </source>
</reference>
<keyword evidence="2" id="KW-1185">Reference proteome</keyword>
<gene>
    <name evidence="1" type="ORF">JD81_04983</name>
</gene>
<name>A0A562WNL3_9ACTN</name>
<proteinExistence type="predicted"/>
<protein>
    <submittedName>
        <fullName evidence="1">Uncharacterized protein</fullName>
    </submittedName>
</protein>
<sequence length="50" mass="5389">MTTESNHEAAPGATGFNPPPGDQAGLRAVTDQITCWRPATVGELLFNFWD</sequence>
<accession>A0A562WNL3</accession>
<comment type="caution">
    <text evidence="1">The sequence shown here is derived from an EMBL/GenBank/DDBJ whole genome shotgun (WGS) entry which is preliminary data.</text>
</comment>
<evidence type="ECO:0000313" key="1">
    <source>
        <dbReference type="EMBL" id="TWJ31427.1"/>
    </source>
</evidence>
<dbReference type="RefSeq" id="WP_186500042.1">
    <property type="nucleotide sequence ID" value="NZ_AP023438.1"/>
</dbReference>
<dbReference type="EMBL" id="VLLP01000001">
    <property type="protein sequence ID" value="TWJ31427.1"/>
    <property type="molecule type" value="Genomic_DNA"/>
</dbReference>
<evidence type="ECO:0000313" key="2">
    <source>
        <dbReference type="Proteomes" id="UP000319728"/>
    </source>
</evidence>